<sequence length="38" mass="4219">MGVVDTMTTTRIILKRRLMKTPGSLLLIDMGGPNLDLF</sequence>
<dbReference type="AlphaFoldDB" id="A0A843TMK1"/>
<evidence type="ECO:0000313" key="2">
    <source>
        <dbReference type="Proteomes" id="UP000652761"/>
    </source>
</evidence>
<proteinExistence type="predicted"/>
<gene>
    <name evidence="1" type="ORF">Taro_005244</name>
</gene>
<reference evidence="1" key="1">
    <citation type="submission" date="2017-07" db="EMBL/GenBank/DDBJ databases">
        <title>Taro Niue Genome Assembly and Annotation.</title>
        <authorList>
            <person name="Atibalentja N."/>
            <person name="Keating K."/>
            <person name="Fields C.J."/>
        </authorList>
    </citation>
    <scope>NUCLEOTIDE SEQUENCE</scope>
    <source>
        <strain evidence="1">Niue_2</strain>
        <tissue evidence="1">Leaf</tissue>
    </source>
</reference>
<comment type="caution">
    <text evidence="1">The sequence shown here is derived from an EMBL/GenBank/DDBJ whole genome shotgun (WGS) entry which is preliminary data.</text>
</comment>
<protein>
    <submittedName>
        <fullName evidence="1">Uncharacterized protein</fullName>
    </submittedName>
</protein>
<name>A0A843TMK1_COLES</name>
<dbReference type="EMBL" id="NMUH01000146">
    <property type="protein sequence ID" value="MQL72908.1"/>
    <property type="molecule type" value="Genomic_DNA"/>
</dbReference>
<evidence type="ECO:0000313" key="1">
    <source>
        <dbReference type="EMBL" id="MQL72908.1"/>
    </source>
</evidence>
<accession>A0A843TMK1</accession>
<organism evidence="1 2">
    <name type="scientific">Colocasia esculenta</name>
    <name type="common">Wild taro</name>
    <name type="synonym">Arum esculentum</name>
    <dbReference type="NCBI Taxonomy" id="4460"/>
    <lineage>
        <taxon>Eukaryota</taxon>
        <taxon>Viridiplantae</taxon>
        <taxon>Streptophyta</taxon>
        <taxon>Embryophyta</taxon>
        <taxon>Tracheophyta</taxon>
        <taxon>Spermatophyta</taxon>
        <taxon>Magnoliopsida</taxon>
        <taxon>Liliopsida</taxon>
        <taxon>Araceae</taxon>
        <taxon>Aroideae</taxon>
        <taxon>Colocasieae</taxon>
        <taxon>Colocasia</taxon>
    </lineage>
</organism>
<keyword evidence="2" id="KW-1185">Reference proteome</keyword>
<dbReference type="Proteomes" id="UP000652761">
    <property type="component" value="Unassembled WGS sequence"/>
</dbReference>